<evidence type="ECO:0000256" key="1">
    <source>
        <dbReference type="ARBA" id="ARBA00007806"/>
    </source>
</evidence>
<dbReference type="InterPro" id="IPR000322">
    <property type="entry name" value="Glyco_hydro_31_TIM"/>
</dbReference>
<evidence type="ECO:0000313" key="9">
    <source>
        <dbReference type="Proteomes" id="UP000242188"/>
    </source>
</evidence>
<dbReference type="EMBL" id="NEDP02001979">
    <property type="protein sequence ID" value="OWF52060.1"/>
    <property type="molecule type" value="Genomic_DNA"/>
</dbReference>
<evidence type="ECO:0008006" key="10">
    <source>
        <dbReference type="Google" id="ProtNLM"/>
    </source>
</evidence>
<keyword evidence="2 4" id="KW-0378">Hydrolase</keyword>
<dbReference type="SUPFAM" id="SSF51445">
    <property type="entry name" value="(Trans)glycosidases"/>
    <property type="match status" value="1"/>
</dbReference>
<comment type="caution">
    <text evidence="8">The sequence shown here is derived from an EMBL/GenBank/DDBJ whole genome shotgun (WGS) entry which is preliminary data.</text>
</comment>
<evidence type="ECO:0000256" key="3">
    <source>
        <dbReference type="ARBA" id="ARBA00023295"/>
    </source>
</evidence>
<evidence type="ECO:0000259" key="7">
    <source>
        <dbReference type="Pfam" id="PF21365"/>
    </source>
</evidence>
<dbReference type="PANTHER" id="PTHR43053">
    <property type="entry name" value="GLYCOSIDASE FAMILY 31"/>
    <property type="match status" value="1"/>
</dbReference>
<feature type="domain" description="Glycosyl hydrolase family 31 C-terminal" evidence="7">
    <location>
        <begin position="586"/>
        <end position="669"/>
    </location>
</feature>
<evidence type="ECO:0000256" key="5">
    <source>
        <dbReference type="SAM" id="Phobius"/>
    </source>
</evidence>
<evidence type="ECO:0000256" key="4">
    <source>
        <dbReference type="RuleBase" id="RU361185"/>
    </source>
</evidence>
<dbReference type="GO" id="GO:0005975">
    <property type="term" value="P:carbohydrate metabolic process"/>
    <property type="evidence" value="ECO:0007669"/>
    <property type="project" value="InterPro"/>
</dbReference>
<feature type="domain" description="Glycoside hydrolase family 31 TIM barrel" evidence="6">
    <location>
        <begin position="277"/>
        <end position="576"/>
    </location>
</feature>
<evidence type="ECO:0000313" key="8">
    <source>
        <dbReference type="EMBL" id="OWF52060.1"/>
    </source>
</evidence>
<proteinExistence type="inferred from homology"/>
<gene>
    <name evidence="8" type="ORF">KP79_PYT21250</name>
</gene>
<keyword evidence="9" id="KW-1185">Reference proteome</keyword>
<dbReference type="InterPro" id="IPR048395">
    <property type="entry name" value="Glyco_hydro_31_C"/>
</dbReference>
<reference evidence="8 9" key="1">
    <citation type="journal article" date="2017" name="Nat. Ecol. Evol.">
        <title>Scallop genome provides insights into evolution of bilaterian karyotype and development.</title>
        <authorList>
            <person name="Wang S."/>
            <person name="Zhang J."/>
            <person name="Jiao W."/>
            <person name="Li J."/>
            <person name="Xun X."/>
            <person name="Sun Y."/>
            <person name="Guo X."/>
            <person name="Huan P."/>
            <person name="Dong B."/>
            <person name="Zhang L."/>
            <person name="Hu X."/>
            <person name="Sun X."/>
            <person name="Wang J."/>
            <person name="Zhao C."/>
            <person name="Wang Y."/>
            <person name="Wang D."/>
            <person name="Huang X."/>
            <person name="Wang R."/>
            <person name="Lv J."/>
            <person name="Li Y."/>
            <person name="Zhang Z."/>
            <person name="Liu B."/>
            <person name="Lu W."/>
            <person name="Hui Y."/>
            <person name="Liang J."/>
            <person name="Zhou Z."/>
            <person name="Hou R."/>
            <person name="Li X."/>
            <person name="Liu Y."/>
            <person name="Li H."/>
            <person name="Ning X."/>
            <person name="Lin Y."/>
            <person name="Zhao L."/>
            <person name="Xing Q."/>
            <person name="Dou J."/>
            <person name="Li Y."/>
            <person name="Mao J."/>
            <person name="Guo H."/>
            <person name="Dou H."/>
            <person name="Li T."/>
            <person name="Mu C."/>
            <person name="Jiang W."/>
            <person name="Fu Q."/>
            <person name="Fu X."/>
            <person name="Miao Y."/>
            <person name="Liu J."/>
            <person name="Yu Q."/>
            <person name="Li R."/>
            <person name="Liao H."/>
            <person name="Li X."/>
            <person name="Kong Y."/>
            <person name="Jiang Z."/>
            <person name="Chourrout D."/>
            <person name="Li R."/>
            <person name="Bao Z."/>
        </authorList>
    </citation>
    <scope>NUCLEOTIDE SEQUENCE [LARGE SCALE GENOMIC DNA]</scope>
    <source>
        <strain evidence="8 9">PY_sf001</strain>
    </source>
</reference>
<keyword evidence="5" id="KW-0472">Membrane</keyword>
<evidence type="ECO:0000256" key="2">
    <source>
        <dbReference type="ARBA" id="ARBA00022801"/>
    </source>
</evidence>
<feature type="transmembrane region" description="Helical" evidence="5">
    <location>
        <begin position="12"/>
        <end position="34"/>
    </location>
</feature>
<dbReference type="Gene3D" id="3.20.20.80">
    <property type="entry name" value="Glycosidases"/>
    <property type="match status" value="1"/>
</dbReference>
<dbReference type="CDD" id="cd06592">
    <property type="entry name" value="GH31_NET37"/>
    <property type="match status" value="1"/>
</dbReference>
<sequence length="675" mass="76968">MADKDGACSGRRIVILVVVVLVLVCAAVGIVVWATTITNKDMGDIPGKSSWYIGKAEIQKNAQTFDISFGQHTKFQGQLAVNQPLEIPQDCRQARNAELCLEWQRDRKLVIKHIQDGVVSCYDVEWTAKMCPGQILKDCYDIGTSHWYGGYEDYHQYWPLERTTRNTSAYAPTDTFMDKIGDVVERYFISTDGVGIFIEKDVPLFISINETQDKKICLTSTYGDLYPYVNTAGKLPSLKYHVCQAQNVRTIHDYMSKRFRSKPSDIPDVQLFKYPIWSTWAQYHTEINQTTVLQFANDILENNLLHSQIEIDDNWTPKYGDMTFDMVKFPDAKRMMKDLTDKGLRVTIWIHPFFNTNSENFKVGMSKKYLLRQVGSDLPALVPWWRGKAAAVLDVSNPEAVHWFLGFLYQLQSEYNISSFKFDGGNGNAIPKVFSFQNNDSNPNVYAELWARLAYRSDTAVRNQEVRVGASTQDLPMFVRVLDLTSSWDRNNGLEKLIPVATTFGLLGYPFVLPDMIGGNGYIGLPDRELYIRWLQANTFLPAMQFSIGPWLFDEAVVNISREYINLHAKYADVIVSLAREATRTGAPIIRPLWWVAPDDEDAQTIDSEFLLGDDILVAPVLKKGARQRDIYLVEGQWQDMLRGSVLQSGWIKNYSADLHELPYFVRLNASVTIN</sequence>
<dbReference type="SUPFAM" id="SSF51011">
    <property type="entry name" value="Glycosyl hydrolase domain"/>
    <property type="match status" value="1"/>
</dbReference>
<dbReference type="AlphaFoldDB" id="A0A210QTM5"/>
<name>A0A210QTM5_MIZYE</name>
<dbReference type="Pfam" id="PF01055">
    <property type="entry name" value="Glyco_hydro_31_2nd"/>
    <property type="match status" value="1"/>
</dbReference>
<organism evidence="8 9">
    <name type="scientific">Mizuhopecten yessoensis</name>
    <name type="common">Japanese scallop</name>
    <name type="synonym">Patinopecten yessoensis</name>
    <dbReference type="NCBI Taxonomy" id="6573"/>
    <lineage>
        <taxon>Eukaryota</taxon>
        <taxon>Metazoa</taxon>
        <taxon>Spiralia</taxon>
        <taxon>Lophotrochozoa</taxon>
        <taxon>Mollusca</taxon>
        <taxon>Bivalvia</taxon>
        <taxon>Autobranchia</taxon>
        <taxon>Pteriomorphia</taxon>
        <taxon>Pectinida</taxon>
        <taxon>Pectinoidea</taxon>
        <taxon>Pectinidae</taxon>
        <taxon>Mizuhopecten</taxon>
    </lineage>
</organism>
<dbReference type="Pfam" id="PF21365">
    <property type="entry name" value="Glyco_hydro_31_3rd"/>
    <property type="match status" value="1"/>
</dbReference>
<comment type="similarity">
    <text evidence="1 4">Belongs to the glycosyl hydrolase 31 family.</text>
</comment>
<dbReference type="PANTHER" id="PTHR43053:SF4">
    <property type="entry name" value="MYOGENESIS-REGULATING GLYCOSIDASE"/>
    <property type="match status" value="1"/>
</dbReference>
<dbReference type="InterPro" id="IPR013780">
    <property type="entry name" value="Glyco_hydro_b"/>
</dbReference>
<evidence type="ECO:0000259" key="6">
    <source>
        <dbReference type="Pfam" id="PF01055"/>
    </source>
</evidence>
<keyword evidence="5" id="KW-1133">Transmembrane helix</keyword>
<protein>
    <recommendedName>
        <fullName evidence="10">Family 31 glucosidase KIAA1161</fullName>
    </recommendedName>
</protein>
<dbReference type="STRING" id="6573.A0A210QTM5"/>
<dbReference type="InterPro" id="IPR017853">
    <property type="entry name" value="GH"/>
</dbReference>
<keyword evidence="5" id="KW-0812">Transmembrane</keyword>
<dbReference type="GO" id="GO:0004553">
    <property type="term" value="F:hydrolase activity, hydrolyzing O-glycosyl compounds"/>
    <property type="evidence" value="ECO:0007669"/>
    <property type="project" value="InterPro"/>
</dbReference>
<accession>A0A210QTM5</accession>
<keyword evidence="3 4" id="KW-0326">Glycosidase</keyword>
<dbReference type="InterPro" id="IPR050985">
    <property type="entry name" value="Alpha-glycosidase_related"/>
</dbReference>
<dbReference type="OrthoDB" id="10070917at2759"/>
<dbReference type="Gene3D" id="2.60.40.1180">
    <property type="entry name" value="Golgi alpha-mannosidase II"/>
    <property type="match status" value="1"/>
</dbReference>
<dbReference type="Proteomes" id="UP000242188">
    <property type="component" value="Unassembled WGS sequence"/>
</dbReference>